<evidence type="ECO:0000256" key="1">
    <source>
        <dbReference type="SAM" id="Phobius"/>
    </source>
</evidence>
<reference evidence="2" key="1">
    <citation type="submission" date="2020-10" db="EMBL/GenBank/DDBJ databases">
        <authorList>
            <person name="Castelo-Branco R."/>
            <person name="Eusebio N."/>
            <person name="Adriana R."/>
            <person name="Vieira A."/>
            <person name="Brugerolle De Fraissinette N."/>
            <person name="Rezende De Castro R."/>
            <person name="Schneider M.P."/>
            <person name="Vasconcelos V."/>
            <person name="Leao P.N."/>
        </authorList>
    </citation>
    <scope>NUCLEOTIDE SEQUENCE</scope>
    <source>
        <strain evidence="2">LEGE 11467</strain>
    </source>
</reference>
<dbReference type="Proteomes" id="UP000621799">
    <property type="component" value="Unassembled WGS sequence"/>
</dbReference>
<keyword evidence="1" id="KW-0472">Membrane</keyword>
<sequence>MTEPKLSHSKMGIASFCVGLFVLWLITNLNLRSFGIDDYIFFLLFALIGLGLAIAGMFYKNRNRLFPTLGCVMNTACLIAILALRSEIVWN</sequence>
<dbReference type="EMBL" id="JADEXN010000115">
    <property type="protein sequence ID" value="MBE9040763.1"/>
    <property type="molecule type" value="Genomic_DNA"/>
</dbReference>
<accession>A0A928Z8K6</accession>
<keyword evidence="1" id="KW-0812">Transmembrane</keyword>
<evidence type="ECO:0000313" key="2">
    <source>
        <dbReference type="EMBL" id="MBE9040763.1"/>
    </source>
</evidence>
<keyword evidence="1" id="KW-1133">Transmembrane helix</keyword>
<feature type="transmembrane region" description="Helical" evidence="1">
    <location>
        <begin position="38"/>
        <end position="59"/>
    </location>
</feature>
<dbReference type="RefSeq" id="WP_264321006.1">
    <property type="nucleotide sequence ID" value="NZ_JADEXN010000115.1"/>
</dbReference>
<protein>
    <submittedName>
        <fullName evidence="2">Uncharacterized protein</fullName>
    </submittedName>
</protein>
<organism evidence="2 3">
    <name type="scientific">Zarconia navalis LEGE 11467</name>
    <dbReference type="NCBI Taxonomy" id="1828826"/>
    <lineage>
        <taxon>Bacteria</taxon>
        <taxon>Bacillati</taxon>
        <taxon>Cyanobacteriota</taxon>
        <taxon>Cyanophyceae</taxon>
        <taxon>Oscillatoriophycideae</taxon>
        <taxon>Oscillatoriales</taxon>
        <taxon>Oscillatoriales incertae sedis</taxon>
        <taxon>Zarconia</taxon>
        <taxon>Zarconia navalis</taxon>
    </lineage>
</organism>
<feature type="transmembrane region" description="Helical" evidence="1">
    <location>
        <begin position="65"/>
        <end position="84"/>
    </location>
</feature>
<comment type="caution">
    <text evidence="2">The sequence shown here is derived from an EMBL/GenBank/DDBJ whole genome shotgun (WGS) entry which is preliminary data.</text>
</comment>
<keyword evidence="3" id="KW-1185">Reference proteome</keyword>
<dbReference type="AlphaFoldDB" id="A0A928Z8K6"/>
<proteinExistence type="predicted"/>
<evidence type="ECO:0000313" key="3">
    <source>
        <dbReference type="Proteomes" id="UP000621799"/>
    </source>
</evidence>
<name>A0A928Z8K6_9CYAN</name>
<feature type="transmembrane region" description="Helical" evidence="1">
    <location>
        <begin position="12"/>
        <end position="31"/>
    </location>
</feature>
<gene>
    <name evidence="2" type="ORF">IQ235_08225</name>
</gene>